<evidence type="ECO:0000256" key="4">
    <source>
        <dbReference type="SAM" id="MobiDB-lite"/>
    </source>
</evidence>
<name>A0A2N3NFC7_9PEZI</name>
<dbReference type="InterPro" id="IPR050648">
    <property type="entry name" value="F-box_LRR-repeat"/>
</dbReference>
<evidence type="ECO:0000256" key="2">
    <source>
        <dbReference type="ARBA" id="ARBA00022737"/>
    </source>
</evidence>
<feature type="compositionally biased region" description="Pro residues" evidence="4">
    <location>
        <begin position="635"/>
        <end position="647"/>
    </location>
</feature>
<evidence type="ECO:0000256" key="1">
    <source>
        <dbReference type="ARBA" id="ARBA00022614"/>
    </source>
</evidence>
<evidence type="ECO:0000313" key="6">
    <source>
        <dbReference type="EMBL" id="PKS11097.1"/>
    </source>
</evidence>
<comment type="caution">
    <text evidence="6">The sequence shown here is derived from an EMBL/GenBank/DDBJ whole genome shotgun (WGS) entry which is preliminary data.</text>
</comment>
<dbReference type="VEuPathDB" id="FungiDB:jhhlp_002858"/>
<evidence type="ECO:0000256" key="3">
    <source>
        <dbReference type="ARBA" id="ARBA00022786"/>
    </source>
</evidence>
<dbReference type="FunFam" id="3.80.10.10:FF:000251">
    <property type="entry name" value="Ubiquitin ligase complex F-box protein GRR1"/>
    <property type="match status" value="1"/>
</dbReference>
<feature type="region of interest" description="Disordered" evidence="4">
    <location>
        <begin position="619"/>
        <end position="670"/>
    </location>
</feature>
<organism evidence="6 7">
    <name type="scientific">Lomentospora prolificans</name>
    <dbReference type="NCBI Taxonomy" id="41688"/>
    <lineage>
        <taxon>Eukaryota</taxon>
        <taxon>Fungi</taxon>
        <taxon>Dikarya</taxon>
        <taxon>Ascomycota</taxon>
        <taxon>Pezizomycotina</taxon>
        <taxon>Sordariomycetes</taxon>
        <taxon>Hypocreomycetidae</taxon>
        <taxon>Microascales</taxon>
        <taxon>Microascaceae</taxon>
        <taxon>Lomentospora</taxon>
    </lineage>
</organism>
<dbReference type="InterPro" id="IPR006553">
    <property type="entry name" value="Leu-rich_rpt_Cys-con_subtyp"/>
</dbReference>
<gene>
    <name evidence="6" type="ORF">jhhlp_002858</name>
</gene>
<keyword evidence="3" id="KW-0833">Ubl conjugation pathway</keyword>
<reference evidence="6 7" key="1">
    <citation type="journal article" date="2017" name="G3 (Bethesda)">
        <title>First Draft Genome Sequence of the Pathogenic Fungus Lomentospora prolificans (Formerly Scedosporium prolificans).</title>
        <authorList>
            <person name="Luo R."/>
            <person name="Zimin A."/>
            <person name="Workman R."/>
            <person name="Fan Y."/>
            <person name="Pertea G."/>
            <person name="Grossman N."/>
            <person name="Wear M.P."/>
            <person name="Jia B."/>
            <person name="Miller H."/>
            <person name="Casadevall A."/>
            <person name="Timp W."/>
            <person name="Zhang S.X."/>
            <person name="Salzberg S.L."/>
        </authorList>
    </citation>
    <scope>NUCLEOTIDE SEQUENCE [LARGE SCALE GENOMIC DNA]</scope>
    <source>
        <strain evidence="6 7">JHH-5317</strain>
    </source>
</reference>
<evidence type="ECO:0000259" key="5">
    <source>
        <dbReference type="PROSITE" id="PS50181"/>
    </source>
</evidence>
<accession>A0A2N3NFC7</accession>
<dbReference type="SMART" id="SM00367">
    <property type="entry name" value="LRR_CC"/>
    <property type="match status" value="12"/>
</dbReference>
<dbReference type="STRING" id="41688.A0A2N3NFC7"/>
<dbReference type="Proteomes" id="UP000233524">
    <property type="component" value="Unassembled WGS sequence"/>
</dbReference>
<protein>
    <recommendedName>
        <fullName evidence="5">F-box domain-containing protein</fullName>
    </recommendedName>
</protein>
<dbReference type="SUPFAM" id="SSF52047">
    <property type="entry name" value="RNI-like"/>
    <property type="match status" value="1"/>
</dbReference>
<dbReference type="InterPro" id="IPR001810">
    <property type="entry name" value="F-box_dom"/>
</dbReference>
<dbReference type="PANTHER" id="PTHR13382:SF67">
    <property type="entry name" value="SCF E3 UBIQUITIN LIGASE COMPLEX F-BOX PROTEIN POF2"/>
    <property type="match status" value="1"/>
</dbReference>
<dbReference type="SUPFAM" id="SSF81383">
    <property type="entry name" value="F-box domain"/>
    <property type="match status" value="1"/>
</dbReference>
<dbReference type="AlphaFoldDB" id="A0A2N3NFC7"/>
<dbReference type="InterPro" id="IPR057207">
    <property type="entry name" value="FBXL15_LRR"/>
</dbReference>
<proteinExistence type="predicted"/>
<feature type="domain" description="F-box" evidence="5">
    <location>
        <begin position="77"/>
        <end position="131"/>
    </location>
</feature>
<dbReference type="PROSITE" id="PS50181">
    <property type="entry name" value="FBOX"/>
    <property type="match status" value="1"/>
</dbReference>
<dbReference type="InterPro" id="IPR032675">
    <property type="entry name" value="LRR_dom_sf"/>
</dbReference>
<dbReference type="Pfam" id="PF25372">
    <property type="entry name" value="DUF7885"/>
    <property type="match status" value="1"/>
</dbReference>
<dbReference type="PANTHER" id="PTHR13382">
    <property type="entry name" value="MITOCHONDRIAL ATP SYNTHASE COUPLING FACTOR B"/>
    <property type="match status" value="1"/>
</dbReference>
<dbReference type="EMBL" id="NLAX01000008">
    <property type="protein sequence ID" value="PKS11097.1"/>
    <property type="molecule type" value="Genomic_DNA"/>
</dbReference>
<dbReference type="OrthoDB" id="10257471at2759"/>
<keyword evidence="2" id="KW-0677">Repeat</keyword>
<keyword evidence="1" id="KW-0433">Leucine-rich repeat</keyword>
<dbReference type="Gene3D" id="3.80.10.10">
    <property type="entry name" value="Ribonuclease Inhibitor"/>
    <property type="match status" value="2"/>
</dbReference>
<feature type="compositionally biased region" description="Polar residues" evidence="4">
    <location>
        <begin position="24"/>
        <end position="34"/>
    </location>
</feature>
<feature type="region of interest" description="Disordered" evidence="4">
    <location>
        <begin position="16"/>
        <end position="35"/>
    </location>
</feature>
<keyword evidence="7" id="KW-1185">Reference proteome</keyword>
<evidence type="ECO:0000313" key="7">
    <source>
        <dbReference type="Proteomes" id="UP000233524"/>
    </source>
</evidence>
<dbReference type="InParanoid" id="A0A2N3NFC7"/>
<dbReference type="GO" id="GO:0019005">
    <property type="term" value="C:SCF ubiquitin ligase complex"/>
    <property type="evidence" value="ECO:0007669"/>
    <property type="project" value="UniProtKB-ARBA"/>
</dbReference>
<dbReference type="InterPro" id="IPR036047">
    <property type="entry name" value="F-box-like_dom_sf"/>
</dbReference>
<sequence>MRPAAPSLDVMAATANAGAEAADQGSNSSSTISSPLVADNEESDFFMANNDSEASLSVPNIQDMNVRDSSPEDDADQVPIHRLPNEILISVFAKLEKPSEVLQCMLTCKRWARNAVDSLWHRPLCSSWDKFEIICRAMQSETYRNPYFAYHTFIKRLNLAALSESLNDGSVMPLGICNRVERLTLTNCYQLHDTGVMALVENNTSLHALDISGLSEITEQTILAVAKYCKRLQGLNISGCHRVSNESMIELAKSCRYIKRLKLNGCHQLRDDAIQAFADHCPNILEIDLHECLNITNEPITSLFLQGRALRELRLANCELISDSAFLSLPPNRTYENLRILDLTACARITDAAIQKIIDVAPRLRNVVLAKCRNITDASVYAISKLGKNLHYIHLGHCGQITDEAVKRLVQNCNRIRYIDLGCCTNLTDDSVTRLATLPKLKRIGLVKCSSITDESVIALARRHHSRSRRDIHGNIVGGEYYVSSLERVHLSYCLNLTLKSIIRLLNACPRLTHLSLTGVAAFLREEFQQFGRAAPPEFTDHQRQVFCVFSGHCVTMLRDYLNTAPEYESLRDSSGRYRLTHPQLVSQQAPAGHGWMPVIHVGGDADADADVGEELDVEGLNGFDGSEMDANTIPAPPPPPPAPVAPPGQALPIIAAQAPSPEGTPESGL</sequence>
<dbReference type="GO" id="GO:0005737">
    <property type="term" value="C:cytoplasm"/>
    <property type="evidence" value="ECO:0007669"/>
    <property type="project" value="TreeGrafter"/>
</dbReference>
<dbReference type="Pfam" id="PF00646">
    <property type="entry name" value="F-box"/>
    <property type="match status" value="1"/>
</dbReference>